<name>A0ABV8I3B0_9ACTN</name>
<dbReference type="InterPro" id="IPR036514">
    <property type="entry name" value="SGNH_hydro_sf"/>
</dbReference>
<comment type="caution">
    <text evidence="3">The sequence shown here is derived from an EMBL/GenBank/DDBJ whole genome shotgun (WGS) entry which is preliminary data.</text>
</comment>
<proteinExistence type="predicted"/>
<feature type="region of interest" description="Disordered" evidence="1">
    <location>
        <begin position="46"/>
        <end position="69"/>
    </location>
</feature>
<dbReference type="InterPro" id="IPR001087">
    <property type="entry name" value="GDSL"/>
</dbReference>
<keyword evidence="4" id="KW-1185">Reference proteome</keyword>
<feature type="signal peptide" evidence="2">
    <location>
        <begin position="1"/>
        <end position="25"/>
    </location>
</feature>
<accession>A0ABV8I3B0</accession>
<dbReference type="PROSITE" id="PS51257">
    <property type="entry name" value="PROKAR_LIPOPROTEIN"/>
    <property type="match status" value="1"/>
</dbReference>
<dbReference type="Pfam" id="PF00657">
    <property type="entry name" value="Lipase_GDSL"/>
    <property type="match status" value="1"/>
</dbReference>
<dbReference type="Gene3D" id="3.40.50.1110">
    <property type="entry name" value="SGNH hydrolase"/>
    <property type="match status" value="1"/>
</dbReference>
<protein>
    <submittedName>
        <fullName evidence="3">SGNH/GDSL hydrolase family protein</fullName>
    </submittedName>
</protein>
<keyword evidence="3" id="KW-0378">Hydrolase</keyword>
<gene>
    <name evidence="3" type="ORF">ACFO3J_34645</name>
</gene>
<keyword evidence="2" id="KW-0732">Signal</keyword>
<sequence length="315" mass="32637">MRTPVRRRPLPAVAVLVLGCLLAVAGCGAGGGAGGGAPDARRSAAVARMPASAAPDGGGHAAPKPARPWNVSPASVAALGDSITRGFDACDALADCPTVSWATGSDTAIDSLTSRLTAAAPGTQSWNLAKSGARVSDLTTQARAAAAHRPAMVTVLIGANDACTATPGAMTPVADFRADFDSALTYLHRTLPTTQILVASIPDLQHLWSVGRTNVLGAQIWKLGLCPSMLQDAQAQTPAAQQRRTAVRDRVIDYNTAMGQVCAQFQRCRYDNGAVFDYRFTASQLSGWDFFHPNDAGQAQLARILAGVAGLPPKP</sequence>
<reference evidence="4" key="1">
    <citation type="journal article" date="2019" name="Int. J. Syst. Evol. Microbiol.">
        <title>The Global Catalogue of Microorganisms (GCM) 10K type strain sequencing project: providing services to taxonomists for standard genome sequencing and annotation.</title>
        <authorList>
            <consortium name="The Broad Institute Genomics Platform"/>
            <consortium name="The Broad Institute Genome Sequencing Center for Infectious Disease"/>
            <person name="Wu L."/>
            <person name="Ma J."/>
        </authorList>
    </citation>
    <scope>NUCLEOTIDE SEQUENCE [LARGE SCALE GENOMIC DNA]</scope>
    <source>
        <strain evidence="4">CGMCC 4.7237</strain>
    </source>
</reference>
<dbReference type="InterPro" id="IPR038885">
    <property type="entry name" value="PLB1"/>
</dbReference>
<feature type="compositionally biased region" description="Low complexity" evidence="1">
    <location>
        <begin position="46"/>
        <end position="55"/>
    </location>
</feature>
<dbReference type="RefSeq" id="WP_386438429.1">
    <property type="nucleotide sequence ID" value="NZ_JBHSBB010000051.1"/>
</dbReference>
<dbReference type="Proteomes" id="UP001595765">
    <property type="component" value="Unassembled WGS sequence"/>
</dbReference>
<evidence type="ECO:0000256" key="2">
    <source>
        <dbReference type="SAM" id="SignalP"/>
    </source>
</evidence>
<dbReference type="EMBL" id="JBHSBB010000051">
    <property type="protein sequence ID" value="MFC4036541.1"/>
    <property type="molecule type" value="Genomic_DNA"/>
</dbReference>
<feature type="chain" id="PRO_5045809556" evidence="2">
    <location>
        <begin position="26"/>
        <end position="315"/>
    </location>
</feature>
<dbReference type="SUPFAM" id="SSF52266">
    <property type="entry name" value="SGNH hydrolase"/>
    <property type="match status" value="1"/>
</dbReference>
<evidence type="ECO:0000256" key="1">
    <source>
        <dbReference type="SAM" id="MobiDB-lite"/>
    </source>
</evidence>
<organism evidence="3 4">
    <name type="scientific">Streptomyces polygonati</name>
    <dbReference type="NCBI Taxonomy" id="1617087"/>
    <lineage>
        <taxon>Bacteria</taxon>
        <taxon>Bacillati</taxon>
        <taxon>Actinomycetota</taxon>
        <taxon>Actinomycetes</taxon>
        <taxon>Kitasatosporales</taxon>
        <taxon>Streptomycetaceae</taxon>
        <taxon>Streptomyces</taxon>
    </lineage>
</organism>
<evidence type="ECO:0000313" key="4">
    <source>
        <dbReference type="Proteomes" id="UP001595765"/>
    </source>
</evidence>
<evidence type="ECO:0000313" key="3">
    <source>
        <dbReference type="EMBL" id="MFC4036541.1"/>
    </source>
</evidence>
<dbReference type="PANTHER" id="PTHR21325">
    <property type="entry name" value="PHOSPHOLIPASE B, PLB1"/>
    <property type="match status" value="1"/>
</dbReference>
<dbReference type="PANTHER" id="PTHR21325:SF31">
    <property type="entry name" value="GH22081P-RELATED"/>
    <property type="match status" value="1"/>
</dbReference>
<dbReference type="GO" id="GO:0016787">
    <property type="term" value="F:hydrolase activity"/>
    <property type="evidence" value="ECO:0007669"/>
    <property type="project" value="UniProtKB-KW"/>
</dbReference>